<evidence type="ECO:0000259" key="12">
    <source>
        <dbReference type="Pfam" id="PF08264"/>
    </source>
</evidence>
<dbReference type="InterPro" id="IPR009008">
    <property type="entry name" value="Val/Leu/Ile-tRNA-synth_edit"/>
</dbReference>
<dbReference type="Gene3D" id="3.90.740.10">
    <property type="entry name" value="Valyl/Leucyl/Isoleucyl-tRNA synthetase, editing domain"/>
    <property type="match status" value="1"/>
</dbReference>
<keyword evidence="2 9" id="KW-0963">Cytoplasm</keyword>
<dbReference type="InterPro" id="IPR004493">
    <property type="entry name" value="Leu-tRNA-synth_Ia_arc/euk"/>
</dbReference>
<evidence type="ECO:0000256" key="7">
    <source>
        <dbReference type="ARBA" id="ARBA00023146"/>
    </source>
</evidence>
<keyword evidence="3 9" id="KW-0436">Ligase</keyword>
<keyword evidence="4 9" id="KW-0547">Nucleotide-binding</keyword>
<accession>A0ABD8A939</accession>
<comment type="similarity">
    <text evidence="1 9 10">Belongs to the class-I aminoacyl-tRNA synthetase family.</text>
</comment>
<dbReference type="SUPFAM" id="SSF50677">
    <property type="entry name" value="ValRS/IleRS/LeuRS editing domain"/>
    <property type="match status" value="1"/>
</dbReference>
<keyword evidence="5 9" id="KW-0067">ATP-binding</keyword>
<dbReference type="CDD" id="cd07959">
    <property type="entry name" value="Anticodon_Ia_Leu_AEc"/>
    <property type="match status" value="1"/>
</dbReference>
<dbReference type="InterPro" id="IPR020791">
    <property type="entry name" value="Leu-tRNA-lgase_arc"/>
</dbReference>
<dbReference type="AlphaFoldDB" id="A0ABD8A939"/>
<dbReference type="InterPro" id="IPR001412">
    <property type="entry name" value="aa-tRNA-synth_I_CS"/>
</dbReference>
<feature type="domain" description="Methionyl/Valyl/Leucyl/Isoleucyl-tRNA synthetase anticodon-binding" evidence="12">
    <location>
        <begin position="673"/>
        <end position="802"/>
    </location>
</feature>
<dbReference type="InterPro" id="IPR002300">
    <property type="entry name" value="aa-tRNA-synth_Ia"/>
</dbReference>
<evidence type="ECO:0000313" key="15">
    <source>
        <dbReference type="Proteomes" id="UP001626603"/>
    </source>
</evidence>
<comment type="caution">
    <text evidence="9">Lacks conserved residue(s) required for the propagation of feature annotation.</text>
</comment>
<dbReference type="GO" id="GO:0006429">
    <property type="term" value="P:leucyl-tRNA aminoacylation"/>
    <property type="evidence" value="ECO:0007669"/>
    <property type="project" value="UniProtKB-UniRule"/>
</dbReference>
<evidence type="ECO:0000256" key="10">
    <source>
        <dbReference type="RuleBase" id="RU363035"/>
    </source>
</evidence>
<name>A0ABD8A939_9EURY</name>
<dbReference type="GO" id="GO:0004823">
    <property type="term" value="F:leucine-tRNA ligase activity"/>
    <property type="evidence" value="ECO:0007669"/>
    <property type="project" value="UniProtKB-UniRule"/>
</dbReference>
<keyword evidence="15" id="KW-1185">Reference proteome</keyword>
<dbReference type="FunFam" id="1.10.730.10:FF:000002">
    <property type="entry name" value="Leucine--tRNA ligase"/>
    <property type="match status" value="1"/>
</dbReference>
<evidence type="ECO:0000256" key="6">
    <source>
        <dbReference type="ARBA" id="ARBA00022917"/>
    </source>
</evidence>
<proteinExistence type="inferred from homology"/>
<dbReference type="InterPro" id="IPR014729">
    <property type="entry name" value="Rossmann-like_a/b/a_fold"/>
</dbReference>
<dbReference type="GO" id="GO:0005737">
    <property type="term" value="C:cytoplasm"/>
    <property type="evidence" value="ECO:0007669"/>
    <property type="project" value="UniProtKB-SubCell"/>
</dbReference>
<dbReference type="PROSITE" id="PS00178">
    <property type="entry name" value="AA_TRNA_LIGASE_I"/>
    <property type="match status" value="1"/>
</dbReference>
<dbReference type="SUPFAM" id="SSF47323">
    <property type="entry name" value="Anticodon-binding domain of a subclass of class I aminoacyl-tRNA synthetases"/>
    <property type="match status" value="1"/>
</dbReference>
<evidence type="ECO:0000256" key="3">
    <source>
        <dbReference type="ARBA" id="ARBA00022598"/>
    </source>
</evidence>
<dbReference type="NCBIfam" id="NF008957">
    <property type="entry name" value="PRK12300.1"/>
    <property type="match status" value="1"/>
</dbReference>
<dbReference type="Proteomes" id="UP001626603">
    <property type="component" value="Chromosome"/>
</dbReference>
<dbReference type="PANTHER" id="PTHR45794:SF1">
    <property type="entry name" value="LEUCINE--TRNA LIGASE, CYTOPLASMIC"/>
    <property type="match status" value="1"/>
</dbReference>
<dbReference type="InterPro" id="IPR013155">
    <property type="entry name" value="M/V/L/I-tRNA-synth_anticd-bd"/>
</dbReference>
<feature type="short sequence motif" description="'HIGH' region" evidence="9">
    <location>
        <begin position="34"/>
        <end position="44"/>
    </location>
</feature>
<dbReference type="InterPro" id="IPR015413">
    <property type="entry name" value="Methionyl/Leucyl_tRNA_Synth"/>
</dbReference>
<reference evidence="14 15" key="1">
    <citation type="submission" date="2023-10" db="EMBL/GenBank/DDBJ databases">
        <title>The complete genome sequence of Methanoculleus palmolei DSM 4273.</title>
        <authorList>
            <person name="Lai S.-J."/>
            <person name="You Y.-T."/>
            <person name="Chen S.-C."/>
        </authorList>
    </citation>
    <scope>NUCLEOTIDE SEQUENCE [LARGE SCALE GENOMIC DNA]</scope>
    <source>
        <strain evidence="14 15">DSM 4273</strain>
    </source>
</reference>
<dbReference type="Gene3D" id="3.30.2320.20">
    <property type="entry name" value="Class I aminoacyl-tRNA synthetases (RS)"/>
    <property type="match status" value="1"/>
</dbReference>
<keyword evidence="6 9" id="KW-0648">Protein biosynthesis</keyword>
<evidence type="ECO:0000259" key="11">
    <source>
        <dbReference type="Pfam" id="PF00133"/>
    </source>
</evidence>
<comment type="subcellular location">
    <subcellularLocation>
        <location evidence="9">Cytoplasm</location>
    </subcellularLocation>
</comment>
<dbReference type="EC" id="6.1.1.4" evidence="9"/>
<protein>
    <recommendedName>
        <fullName evidence="9">Leucine--tRNA ligase</fullName>
        <ecNumber evidence="9">6.1.1.4</ecNumber>
    </recommendedName>
    <alternativeName>
        <fullName evidence="9">Leucyl-tRNA synthetase</fullName>
        <shortName evidence="9">LeuRS</shortName>
    </alternativeName>
</protein>
<evidence type="ECO:0000256" key="1">
    <source>
        <dbReference type="ARBA" id="ARBA00005594"/>
    </source>
</evidence>
<feature type="short sequence motif" description="'KMSKS' region" evidence="9">
    <location>
        <begin position="602"/>
        <end position="606"/>
    </location>
</feature>
<evidence type="ECO:0000256" key="8">
    <source>
        <dbReference type="ARBA" id="ARBA00047469"/>
    </source>
</evidence>
<dbReference type="GO" id="GO:0005524">
    <property type="term" value="F:ATP binding"/>
    <property type="evidence" value="ECO:0007669"/>
    <property type="project" value="UniProtKB-UniRule"/>
</dbReference>
<gene>
    <name evidence="9 14" type="primary">leuS</name>
    <name evidence="14" type="ORF">R6Y95_01555</name>
</gene>
<feature type="domain" description="Methionyl/Leucyl tRNA synthetase" evidence="13">
    <location>
        <begin position="558"/>
        <end position="644"/>
    </location>
</feature>
<dbReference type="HAMAP" id="MF_00049_A">
    <property type="entry name" value="Leu_tRNA_synth_A"/>
    <property type="match status" value="1"/>
</dbReference>
<evidence type="ECO:0000256" key="9">
    <source>
        <dbReference type="HAMAP-Rule" id="MF_00049"/>
    </source>
</evidence>
<dbReference type="EMBL" id="CP137641">
    <property type="protein sequence ID" value="WOX56035.1"/>
    <property type="molecule type" value="Genomic_DNA"/>
</dbReference>
<dbReference type="Pfam" id="PF09334">
    <property type="entry name" value="tRNA-synt_1g"/>
    <property type="match status" value="1"/>
</dbReference>
<dbReference type="Gene3D" id="3.40.50.620">
    <property type="entry name" value="HUPs"/>
    <property type="match status" value="1"/>
</dbReference>
<dbReference type="Gene3D" id="1.10.730.10">
    <property type="entry name" value="Isoleucyl-tRNA Synthetase, Domain 1"/>
    <property type="match status" value="1"/>
</dbReference>
<organism evidence="14 15">
    <name type="scientific">Methanoculleus palmolei</name>
    <dbReference type="NCBI Taxonomy" id="72612"/>
    <lineage>
        <taxon>Archaea</taxon>
        <taxon>Methanobacteriati</taxon>
        <taxon>Methanobacteriota</taxon>
        <taxon>Stenosarchaea group</taxon>
        <taxon>Methanomicrobia</taxon>
        <taxon>Methanomicrobiales</taxon>
        <taxon>Methanomicrobiaceae</taxon>
        <taxon>Methanoculleus</taxon>
    </lineage>
</organism>
<dbReference type="SUPFAM" id="SSF52374">
    <property type="entry name" value="Nucleotidylyl transferase"/>
    <property type="match status" value="1"/>
</dbReference>
<dbReference type="InterPro" id="IPR009080">
    <property type="entry name" value="tRNAsynth_Ia_anticodon-bd"/>
</dbReference>
<comment type="catalytic activity">
    <reaction evidence="8 9">
        <text>tRNA(Leu) + L-leucine + ATP = L-leucyl-tRNA(Leu) + AMP + diphosphate</text>
        <dbReference type="Rhea" id="RHEA:11688"/>
        <dbReference type="Rhea" id="RHEA-COMP:9613"/>
        <dbReference type="Rhea" id="RHEA-COMP:9622"/>
        <dbReference type="ChEBI" id="CHEBI:30616"/>
        <dbReference type="ChEBI" id="CHEBI:33019"/>
        <dbReference type="ChEBI" id="CHEBI:57427"/>
        <dbReference type="ChEBI" id="CHEBI:78442"/>
        <dbReference type="ChEBI" id="CHEBI:78494"/>
        <dbReference type="ChEBI" id="CHEBI:456215"/>
        <dbReference type="EC" id="6.1.1.4"/>
    </reaction>
</comment>
<sequence>MRSNEREWGARWEHAFEADPAEGKEKYYQTVAFPYPSGAMHVGHGRTYIVPDVVARYQRMRGKQVLFPMAFHVTGTPVIGISKRISNGDKKTIGLYRDLYRVPQDILDRFINPMEIVRYFSEEYRRVMQKCGLSIDWRRRFITVDPQYSKFIEWQYAHLQEEGHVVKGAHPVKYCPQCENPVGDHDLLEGDKAEIIRFTLVVFHLGDARIPCATLRPETVYGVTNLWVNPTVTYVRAMIDGEEWIVSKEAAGKLALQDHEVLTTEEVPGTELIDRAVSHPLCGEIPILPATFVDPDMGTGIVMSVPAHAPFDYIALRDLQQQGKYTAIRPVPLISVDGYGEIPAKDAVERAGIRDQNDPGMEALTQEIYSAEFSRGKVFEKYGGKPVKEARDDVAALMMERYGSIPMYEFDNRQVICRCGSRVFVKILHDQWFLEYSDPCWKEQVKTQLERMTLVPAEVRAEFNRTVDWLKDWACTRRVGLGTKLPWDPTWIIEPLSDSTIYMAYYTIAHHLKAIPPEKLTPEVFEYIFKGEGNPDTIDRETLDRIRSEFLYWYPYDYRFSAKDLISNHLTFQLYHHRAIFPQDLQPKGMVVFGMGLLNGAKMSSSKGNVFLLEDALEEFGADTVRMFLVGSAEPWQDFDWRNELVSSTKKQIERFWNTVAETKQADGASSIDVWLESRLQRRIENTTRALDSFQTRQALQEAFFGVEADLKWYRRRLPGDVSGGAVMQDLCRTWVRLLAPFIPFTCEALWAEIGGKGLVSFAPWPEVDEARVSQEVELAEEFLARTVEDIESIRKLIPIEPKSISLFVAPAWKHEAFRIIAASADKTRVVREIMQNEEMRKRGREATDAAKQITKLVLKLPPDLVKQLQESSLDEQAVLEGARQFLEREFGVPVTVQNAGESTHPKATAALPFKPAIVIE</sequence>
<feature type="domain" description="Aminoacyl-tRNA synthetase class Ia" evidence="11">
    <location>
        <begin position="16"/>
        <end position="486"/>
    </location>
</feature>
<evidence type="ECO:0000256" key="4">
    <source>
        <dbReference type="ARBA" id="ARBA00022741"/>
    </source>
</evidence>
<dbReference type="Pfam" id="PF00133">
    <property type="entry name" value="tRNA-synt_1"/>
    <property type="match status" value="1"/>
</dbReference>
<dbReference type="Pfam" id="PF08264">
    <property type="entry name" value="Anticodon_1"/>
    <property type="match status" value="1"/>
</dbReference>
<keyword evidence="7 9" id="KW-0030">Aminoacyl-tRNA synthetase</keyword>
<evidence type="ECO:0000256" key="5">
    <source>
        <dbReference type="ARBA" id="ARBA00022840"/>
    </source>
</evidence>
<dbReference type="Gene3D" id="1.10.10.720">
    <property type="entry name" value="leucyl-tRNA synthetase"/>
    <property type="match status" value="1"/>
</dbReference>
<evidence type="ECO:0000259" key="13">
    <source>
        <dbReference type="Pfam" id="PF09334"/>
    </source>
</evidence>
<dbReference type="NCBIfam" id="TIGR00395">
    <property type="entry name" value="leuS_arch"/>
    <property type="match status" value="1"/>
</dbReference>
<evidence type="ECO:0000313" key="14">
    <source>
        <dbReference type="EMBL" id="WOX56035.1"/>
    </source>
</evidence>
<dbReference type="PANTHER" id="PTHR45794">
    <property type="entry name" value="LEUCYL-TRNA SYNTHETASE"/>
    <property type="match status" value="1"/>
</dbReference>
<evidence type="ECO:0000256" key="2">
    <source>
        <dbReference type="ARBA" id="ARBA00022490"/>
    </source>
</evidence>